<dbReference type="Proteomes" id="UP000298030">
    <property type="component" value="Unassembled WGS sequence"/>
</dbReference>
<keyword evidence="1" id="KW-0175">Coiled coil</keyword>
<feature type="compositionally biased region" description="Low complexity" evidence="2">
    <location>
        <begin position="132"/>
        <end position="153"/>
    </location>
</feature>
<feature type="compositionally biased region" description="Basic and acidic residues" evidence="2">
    <location>
        <begin position="88"/>
        <end position="103"/>
    </location>
</feature>
<name>A0A4Y7R575_COPMI</name>
<feature type="region of interest" description="Disordered" evidence="2">
    <location>
        <begin position="44"/>
        <end position="156"/>
    </location>
</feature>
<keyword evidence="4" id="KW-1185">Reference proteome</keyword>
<feature type="compositionally biased region" description="Pro residues" evidence="2">
    <location>
        <begin position="320"/>
        <end position="330"/>
    </location>
</feature>
<feature type="compositionally biased region" description="Low complexity" evidence="2">
    <location>
        <begin position="104"/>
        <end position="121"/>
    </location>
</feature>
<proteinExistence type="predicted"/>
<accession>A0A4Y7R575</accession>
<gene>
    <name evidence="3" type="ORF">FA13DRAFT_1784069</name>
</gene>
<feature type="region of interest" description="Disordered" evidence="2">
    <location>
        <begin position="460"/>
        <end position="511"/>
    </location>
</feature>
<evidence type="ECO:0000313" key="3">
    <source>
        <dbReference type="EMBL" id="TEB04027.1"/>
    </source>
</evidence>
<organism evidence="3 4">
    <name type="scientific">Coprinellus micaceus</name>
    <name type="common">Glistening ink-cap mushroom</name>
    <name type="synonym">Coprinus micaceus</name>
    <dbReference type="NCBI Taxonomy" id="71717"/>
    <lineage>
        <taxon>Eukaryota</taxon>
        <taxon>Fungi</taxon>
        <taxon>Dikarya</taxon>
        <taxon>Basidiomycota</taxon>
        <taxon>Agaricomycotina</taxon>
        <taxon>Agaricomycetes</taxon>
        <taxon>Agaricomycetidae</taxon>
        <taxon>Agaricales</taxon>
        <taxon>Agaricineae</taxon>
        <taxon>Psathyrellaceae</taxon>
        <taxon>Coprinellus</taxon>
    </lineage>
</organism>
<feature type="region of interest" description="Disordered" evidence="2">
    <location>
        <begin position="177"/>
        <end position="244"/>
    </location>
</feature>
<evidence type="ECO:0000313" key="4">
    <source>
        <dbReference type="Proteomes" id="UP000298030"/>
    </source>
</evidence>
<feature type="compositionally biased region" description="Low complexity" evidence="2">
    <location>
        <begin position="331"/>
        <end position="345"/>
    </location>
</feature>
<evidence type="ECO:0000256" key="2">
    <source>
        <dbReference type="SAM" id="MobiDB-lite"/>
    </source>
</evidence>
<feature type="non-terminal residue" evidence="3">
    <location>
        <position position="598"/>
    </location>
</feature>
<dbReference type="AlphaFoldDB" id="A0A4Y7R575"/>
<comment type="caution">
    <text evidence="3">The sequence shown here is derived from an EMBL/GenBank/DDBJ whole genome shotgun (WGS) entry which is preliminary data.</text>
</comment>
<feature type="compositionally biased region" description="Polar residues" evidence="2">
    <location>
        <begin position="346"/>
        <end position="363"/>
    </location>
</feature>
<sequence length="598" mass="65065">MVAGSLHHVEFGCLLFFFSPGSTHLGVSPVPQRQPAAFVTVQPGYSPSPRLIHKGTGEESAGDGEGGEQLPELELNSVQNRRPGFTELKPKDEDIVDRVEERPSAPTSSSASRHPSPSRSAKAGAIPPPPSTLKLARSSSTTTRSFTTSARSSGAVPSTTALAILAGLQQAHREASQGIAIDPTPQHYLSRRKERSGDRRIYEEKGGDTHPGRTVDKSRGSGSLPDRVTEGDAQGPSATAPIPVADWTRSSSIGSIQGLLNTAFDYITTVAPSRSISTPTPPVATIEDGETHLNGYLAPVPTTSNLPSPLKSRADSRPSPQNPFPLPPPSSSTSSSPPLARTSRPNPNQSDLEAVLQGQQRSGATVHRSRTVTSGPGKEVAEVVRERERCHAQGQWKGIQASRESDKERERDRSRTRQETYPPTRAISPDFYSQANSTFNSAASDPYAVARLEDRCRHLEKGSGTYKPSGAARKGVGHQGWDNELREKDSQLRQRDGELRGGRGVERGGEEEVRWRDEELERMKEKERQWEKERVVLQRKPSMKELVNRTKENVEKLENQLKRRATASPVVTAGKTAAARENVARWMLTVTGTLGVPE</sequence>
<feature type="compositionally biased region" description="Basic and acidic residues" evidence="2">
    <location>
        <begin position="195"/>
        <end position="219"/>
    </location>
</feature>
<evidence type="ECO:0000256" key="1">
    <source>
        <dbReference type="SAM" id="Coils"/>
    </source>
</evidence>
<feature type="region of interest" description="Disordered" evidence="2">
    <location>
        <begin position="294"/>
        <end position="445"/>
    </location>
</feature>
<dbReference type="EMBL" id="QPFP01000662">
    <property type="protein sequence ID" value="TEB04027.1"/>
    <property type="molecule type" value="Genomic_DNA"/>
</dbReference>
<feature type="compositionally biased region" description="Basic and acidic residues" evidence="2">
    <location>
        <begin position="481"/>
        <end position="511"/>
    </location>
</feature>
<feature type="compositionally biased region" description="Polar residues" evidence="2">
    <location>
        <begin position="431"/>
        <end position="443"/>
    </location>
</feature>
<feature type="coiled-coil region" evidence="1">
    <location>
        <begin position="520"/>
        <end position="567"/>
    </location>
</feature>
<feature type="compositionally biased region" description="Basic and acidic residues" evidence="2">
    <location>
        <begin position="403"/>
        <end position="418"/>
    </location>
</feature>
<reference evidence="3 4" key="1">
    <citation type="journal article" date="2019" name="Nat. Ecol. Evol.">
        <title>Megaphylogeny resolves global patterns of mushroom evolution.</title>
        <authorList>
            <person name="Varga T."/>
            <person name="Krizsan K."/>
            <person name="Foldi C."/>
            <person name="Dima B."/>
            <person name="Sanchez-Garcia M."/>
            <person name="Sanchez-Ramirez S."/>
            <person name="Szollosi G.J."/>
            <person name="Szarkandi J.G."/>
            <person name="Papp V."/>
            <person name="Albert L."/>
            <person name="Andreopoulos W."/>
            <person name="Angelini C."/>
            <person name="Antonin V."/>
            <person name="Barry K.W."/>
            <person name="Bougher N.L."/>
            <person name="Buchanan P."/>
            <person name="Buyck B."/>
            <person name="Bense V."/>
            <person name="Catcheside P."/>
            <person name="Chovatia M."/>
            <person name="Cooper J."/>
            <person name="Damon W."/>
            <person name="Desjardin D."/>
            <person name="Finy P."/>
            <person name="Geml J."/>
            <person name="Haridas S."/>
            <person name="Hughes K."/>
            <person name="Justo A."/>
            <person name="Karasinski D."/>
            <person name="Kautmanova I."/>
            <person name="Kiss B."/>
            <person name="Kocsube S."/>
            <person name="Kotiranta H."/>
            <person name="LaButti K.M."/>
            <person name="Lechner B.E."/>
            <person name="Liimatainen K."/>
            <person name="Lipzen A."/>
            <person name="Lukacs Z."/>
            <person name="Mihaltcheva S."/>
            <person name="Morgado L.N."/>
            <person name="Niskanen T."/>
            <person name="Noordeloos M.E."/>
            <person name="Ohm R.A."/>
            <person name="Ortiz-Santana B."/>
            <person name="Ovrebo C."/>
            <person name="Racz N."/>
            <person name="Riley R."/>
            <person name="Savchenko A."/>
            <person name="Shiryaev A."/>
            <person name="Soop K."/>
            <person name="Spirin V."/>
            <person name="Szebenyi C."/>
            <person name="Tomsovsky M."/>
            <person name="Tulloss R.E."/>
            <person name="Uehling J."/>
            <person name="Grigoriev I.V."/>
            <person name="Vagvolgyi C."/>
            <person name="Papp T."/>
            <person name="Martin F.M."/>
            <person name="Miettinen O."/>
            <person name="Hibbett D.S."/>
            <person name="Nagy L.G."/>
        </authorList>
    </citation>
    <scope>NUCLEOTIDE SEQUENCE [LARGE SCALE GENOMIC DNA]</scope>
    <source>
        <strain evidence="3 4">FP101781</strain>
    </source>
</reference>
<protein>
    <submittedName>
        <fullName evidence="3">Uncharacterized protein</fullName>
    </submittedName>
</protein>
<feature type="compositionally biased region" description="Basic and acidic residues" evidence="2">
    <location>
        <begin position="379"/>
        <end position="391"/>
    </location>
</feature>